<feature type="transmembrane region" description="Helical" evidence="8">
    <location>
        <begin position="124"/>
        <end position="142"/>
    </location>
</feature>
<name>A0A1F7GB73_9BACT</name>
<evidence type="ECO:0000256" key="8">
    <source>
        <dbReference type="SAM" id="Phobius"/>
    </source>
</evidence>
<evidence type="ECO:0000256" key="2">
    <source>
        <dbReference type="ARBA" id="ARBA00022475"/>
    </source>
</evidence>
<keyword evidence="5 8" id="KW-0812">Transmembrane</keyword>
<feature type="transmembrane region" description="Helical" evidence="8">
    <location>
        <begin position="98"/>
        <end position="117"/>
    </location>
</feature>
<keyword evidence="4" id="KW-0808">Transferase</keyword>
<evidence type="ECO:0000313" key="11">
    <source>
        <dbReference type="Proteomes" id="UP000178372"/>
    </source>
</evidence>
<feature type="transmembrane region" description="Helical" evidence="8">
    <location>
        <begin position="12"/>
        <end position="29"/>
    </location>
</feature>
<keyword evidence="2" id="KW-1003">Cell membrane</keyword>
<dbReference type="GO" id="GO:0016763">
    <property type="term" value="F:pentosyltransferase activity"/>
    <property type="evidence" value="ECO:0007669"/>
    <property type="project" value="TreeGrafter"/>
</dbReference>
<dbReference type="Proteomes" id="UP000178372">
    <property type="component" value="Unassembled WGS sequence"/>
</dbReference>
<comment type="subcellular location">
    <subcellularLocation>
        <location evidence="1">Cell membrane</location>
        <topology evidence="1">Multi-pass membrane protein</topology>
    </subcellularLocation>
</comment>
<protein>
    <recommendedName>
        <fullName evidence="9">Glycosyltransferase RgtA/B/C/D-like domain-containing protein</fullName>
    </recommendedName>
</protein>
<dbReference type="GO" id="GO:0009103">
    <property type="term" value="P:lipopolysaccharide biosynthetic process"/>
    <property type="evidence" value="ECO:0007669"/>
    <property type="project" value="UniProtKB-ARBA"/>
</dbReference>
<evidence type="ECO:0000256" key="5">
    <source>
        <dbReference type="ARBA" id="ARBA00022692"/>
    </source>
</evidence>
<accession>A0A1F7GB73</accession>
<feature type="transmembrane region" description="Helical" evidence="8">
    <location>
        <begin position="316"/>
        <end position="334"/>
    </location>
</feature>
<gene>
    <name evidence="10" type="ORF">A2690_01840</name>
</gene>
<feature type="transmembrane region" description="Helical" evidence="8">
    <location>
        <begin position="73"/>
        <end position="92"/>
    </location>
</feature>
<dbReference type="EMBL" id="MFZF01000020">
    <property type="protein sequence ID" value="OGK16160.1"/>
    <property type="molecule type" value="Genomic_DNA"/>
</dbReference>
<keyword evidence="6 8" id="KW-1133">Transmembrane helix</keyword>
<reference evidence="10 11" key="1">
    <citation type="journal article" date="2016" name="Nat. Commun.">
        <title>Thousands of microbial genomes shed light on interconnected biogeochemical processes in an aquifer system.</title>
        <authorList>
            <person name="Anantharaman K."/>
            <person name="Brown C.T."/>
            <person name="Hug L.A."/>
            <person name="Sharon I."/>
            <person name="Castelle C.J."/>
            <person name="Probst A.J."/>
            <person name="Thomas B.C."/>
            <person name="Singh A."/>
            <person name="Wilkins M.J."/>
            <person name="Karaoz U."/>
            <person name="Brodie E.L."/>
            <person name="Williams K.H."/>
            <person name="Hubbard S.S."/>
            <person name="Banfield J.F."/>
        </authorList>
    </citation>
    <scope>NUCLEOTIDE SEQUENCE [LARGE SCALE GENOMIC DNA]</scope>
</reference>
<feature type="transmembrane region" description="Helical" evidence="8">
    <location>
        <begin position="371"/>
        <end position="393"/>
    </location>
</feature>
<proteinExistence type="predicted"/>
<feature type="transmembrane region" description="Helical" evidence="8">
    <location>
        <begin position="346"/>
        <end position="365"/>
    </location>
</feature>
<evidence type="ECO:0000256" key="3">
    <source>
        <dbReference type="ARBA" id="ARBA00022676"/>
    </source>
</evidence>
<dbReference type="AlphaFoldDB" id="A0A1F7GB73"/>
<organism evidence="10 11">
    <name type="scientific">Candidatus Roizmanbacteria bacterium RIFCSPHIGHO2_01_FULL_39_12b</name>
    <dbReference type="NCBI Taxonomy" id="1802030"/>
    <lineage>
        <taxon>Bacteria</taxon>
        <taxon>Candidatus Roizmaniibacteriota</taxon>
    </lineage>
</organism>
<evidence type="ECO:0000256" key="4">
    <source>
        <dbReference type="ARBA" id="ARBA00022679"/>
    </source>
</evidence>
<dbReference type="Pfam" id="PF13231">
    <property type="entry name" value="PMT_2"/>
    <property type="match status" value="1"/>
</dbReference>
<dbReference type="InterPro" id="IPR050297">
    <property type="entry name" value="LipidA_mod_glycosyltrf_83"/>
</dbReference>
<evidence type="ECO:0000313" key="10">
    <source>
        <dbReference type="EMBL" id="OGK16160.1"/>
    </source>
</evidence>
<keyword evidence="7 8" id="KW-0472">Membrane</keyword>
<dbReference type="PANTHER" id="PTHR33908:SF11">
    <property type="entry name" value="MEMBRANE PROTEIN"/>
    <property type="match status" value="1"/>
</dbReference>
<feature type="transmembrane region" description="Helical" evidence="8">
    <location>
        <begin position="217"/>
        <end position="239"/>
    </location>
</feature>
<dbReference type="GO" id="GO:0005886">
    <property type="term" value="C:plasma membrane"/>
    <property type="evidence" value="ECO:0007669"/>
    <property type="project" value="UniProtKB-SubCell"/>
</dbReference>
<dbReference type="PANTHER" id="PTHR33908">
    <property type="entry name" value="MANNOSYLTRANSFERASE YKCB-RELATED"/>
    <property type="match status" value="1"/>
</dbReference>
<feature type="transmembrane region" description="Helical" evidence="8">
    <location>
        <begin position="195"/>
        <end position="210"/>
    </location>
</feature>
<feature type="transmembrane region" description="Helical" evidence="8">
    <location>
        <begin position="400"/>
        <end position="420"/>
    </location>
</feature>
<keyword evidence="3" id="KW-0328">Glycosyltransferase</keyword>
<evidence type="ECO:0000259" key="9">
    <source>
        <dbReference type="Pfam" id="PF13231"/>
    </source>
</evidence>
<evidence type="ECO:0000256" key="7">
    <source>
        <dbReference type="ARBA" id="ARBA00023136"/>
    </source>
</evidence>
<feature type="transmembrane region" description="Helical" evidence="8">
    <location>
        <begin position="148"/>
        <end position="166"/>
    </location>
</feature>
<evidence type="ECO:0000256" key="6">
    <source>
        <dbReference type="ARBA" id="ARBA00022989"/>
    </source>
</evidence>
<evidence type="ECO:0000256" key="1">
    <source>
        <dbReference type="ARBA" id="ARBA00004651"/>
    </source>
</evidence>
<feature type="domain" description="Glycosyltransferase RgtA/B/C/D-like" evidence="9">
    <location>
        <begin position="79"/>
        <end position="233"/>
    </location>
</feature>
<dbReference type="InterPro" id="IPR038731">
    <property type="entry name" value="RgtA/B/C-like"/>
</dbReference>
<sequence length="546" mass="62994">MFYVKFFTNHRNIIALFVIFLIALFLRVYNLDKLPINLHEDEILSGYVGHFILRNGIDVYGNKWPLLYFNKFGDYYIILPFYLSGLGVVLFGPNGLGVRFFGAFLGALAVFPVYFLSKLTFKNAVAGLCSAFVIAIMPWHIVLSRTTVEGLMGSTVFAFGLVLLLFFKTKNNYKYLFLSLIIFLFSYFFYHPFRIYTPAVFLIYLLIYFKKNNKTKIALPTLMCLLFTGLTLFIGLTAWGKGRFIQTSIFSPLSGVSIRIQEAIFNEKSVVIARIFSNKILGYSREFIYQYSRYFSPDVLFVRGGNSPHFFVPEQGLLYVIFLPLLLLGLYHILKKDKGKLDKKNLMMVFFLLFLAPIPAGLTIIDSPNIHRSVFMTIPLSILIGYGLFQLALIPKYKKIILLAVMSILIGELVFFWHQYSVQSDRATSLVRNDGQKEIVKYVEKHRKAYNKVYLPIDRTFPLYYLFYTNNFNKEFAKRIKFNIQLENINNVFFVKSECSSSSNIDMGLPRILVIDRHNCKIPNGLRQIDSIVGANLLTPFKIYTN</sequence>
<comment type="caution">
    <text evidence="10">The sequence shown here is derived from an EMBL/GenBank/DDBJ whole genome shotgun (WGS) entry which is preliminary data.</text>
</comment>